<comment type="caution">
    <text evidence="2">The sequence shown here is derived from an EMBL/GenBank/DDBJ whole genome shotgun (WGS) entry which is preliminary data.</text>
</comment>
<keyword evidence="3" id="KW-1185">Reference proteome</keyword>
<dbReference type="AlphaFoldDB" id="A0A848GFH6"/>
<keyword evidence="1" id="KW-0472">Membrane</keyword>
<dbReference type="Proteomes" id="UP000583266">
    <property type="component" value="Unassembled WGS sequence"/>
</dbReference>
<reference evidence="2 3" key="1">
    <citation type="submission" date="2020-04" db="EMBL/GenBank/DDBJ databases">
        <title>Chitinophaga sp. G-6-1-13 sp. nov., isolated from soil.</title>
        <authorList>
            <person name="Dahal R.H."/>
            <person name="Chaudhary D.K."/>
        </authorList>
    </citation>
    <scope>NUCLEOTIDE SEQUENCE [LARGE SCALE GENOMIC DNA]</scope>
    <source>
        <strain evidence="2 3">G-6-1-13</strain>
    </source>
</reference>
<evidence type="ECO:0000313" key="2">
    <source>
        <dbReference type="EMBL" id="NML35832.1"/>
    </source>
</evidence>
<dbReference type="GO" id="GO:0016740">
    <property type="term" value="F:transferase activity"/>
    <property type="evidence" value="ECO:0007669"/>
    <property type="project" value="UniProtKB-KW"/>
</dbReference>
<accession>A0A848GFH6</accession>
<keyword evidence="1" id="KW-0812">Transmembrane</keyword>
<organism evidence="2 3">
    <name type="scientific">Chitinophaga fulva</name>
    <dbReference type="NCBI Taxonomy" id="2728842"/>
    <lineage>
        <taxon>Bacteria</taxon>
        <taxon>Pseudomonadati</taxon>
        <taxon>Bacteroidota</taxon>
        <taxon>Chitinophagia</taxon>
        <taxon>Chitinophagales</taxon>
        <taxon>Chitinophagaceae</taxon>
        <taxon>Chitinophaga</taxon>
    </lineage>
</organism>
<keyword evidence="1" id="KW-1133">Transmembrane helix</keyword>
<gene>
    <name evidence="2" type="ORF">HHL17_01365</name>
</gene>
<dbReference type="SUPFAM" id="SSF53756">
    <property type="entry name" value="UDP-Glycosyltransferase/glycogen phosphorylase"/>
    <property type="match status" value="1"/>
</dbReference>
<proteinExistence type="predicted"/>
<keyword evidence="2" id="KW-0808">Transferase</keyword>
<dbReference type="RefSeq" id="WP_169223021.1">
    <property type="nucleotide sequence ID" value="NZ_JABBGC010000001.1"/>
</dbReference>
<name>A0A848GFH6_9BACT</name>
<evidence type="ECO:0000256" key="1">
    <source>
        <dbReference type="SAM" id="Phobius"/>
    </source>
</evidence>
<dbReference type="EMBL" id="JABBGC010000001">
    <property type="protein sequence ID" value="NML35832.1"/>
    <property type="molecule type" value="Genomic_DNA"/>
</dbReference>
<dbReference type="Gene3D" id="3.40.50.2000">
    <property type="entry name" value="Glycogen Phosphorylase B"/>
    <property type="match status" value="1"/>
</dbReference>
<feature type="transmembrane region" description="Helical" evidence="1">
    <location>
        <begin position="94"/>
        <end position="114"/>
    </location>
</feature>
<sequence>MERVFVISYIYPPCDKTGADRALAISKYFHLNGYYPVILTRNWDYPLKEDLDYMRSTGDHIVEKNYDGHQEVYLPYEGNFRTRFKIKYLNRFKLLSKVLFFIDFLLMSIGIYRFSEYKIFYDYLFQYFKTHNDVKKIIIIGAPFHMFHIGFLLKKRFNVEWIADYRDDWTTSEIQSNKFMSVFHKIIYQFECKAEKKWVSTASYITSVSDVYTKRIADYVGVAGETVMNGYYEEQYQDSKPEAYTLFNEFTIFHNGTLYPTQKVEIFLEGYKLFIDDRIRGTNKCKLLFIGIRYWEGISEKIESVLKGYEDYFELTYRIPKQELIDIMMRSHVNLMISHGKHIRGIASSKIFDYMMSRKPVICSPSDGDIVEELLTRSGQGVFCETPQEVYQELCKLSEKYMQKEPYDSPFNEEEVVQFSRRVQTKRFAMLLDKM</sequence>
<protein>
    <submittedName>
        <fullName evidence="2">Glycosyltransferase family 4 protein</fullName>
    </submittedName>
</protein>
<evidence type="ECO:0000313" key="3">
    <source>
        <dbReference type="Proteomes" id="UP000583266"/>
    </source>
</evidence>
<dbReference type="Pfam" id="PF13692">
    <property type="entry name" value="Glyco_trans_1_4"/>
    <property type="match status" value="1"/>
</dbReference>